<gene>
    <name evidence="1" type="ORF">SCLCIDRAFT_1213759</name>
</gene>
<reference evidence="1 2" key="1">
    <citation type="submission" date="2014-04" db="EMBL/GenBank/DDBJ databases">
        <authorList>
            <consortium name="DOE Joint Genome Institute"/>
            <person name="Kuo A."/>
            <person name="Kohler A."/>
            <person name="Nagy L.G."/>
            <person name="Floudas D."/>
            <person name="Copeland A."/>
            <person name="Barry K.W."/>
            <person name="Cichocki N."/>
            <person name="Veneault-Fourrey C."/>
            <person name="LaButti K."/>
            <person name="Lindquist E.A."/>
            <person name="Lipzen A."/>
            <person name="Lundell T."/>
            <person name="Morin E."/>
            <person name="Murat C."/>
            <person name="Sun H."/>
            <person name="Tunlid A."/>
            <person name="Henrissat B."/>
            <person name="Grigoriev I.V."/>
            <person name="Hibbett D.S."/>
            <person name="Martin F."/>
            <person name="Nordberg H.P."/>
            <person name="Cantor M.N."/>
            <person name="Hua S.X."/>
        </authorList>
    </citation>
    <scope>NUCLEOTIDE SEQUENCE [LARGE SCALE GENOMIC DNA]</scope>
    <source>
        <strain evidence="1 2">Foug A</strain>
    </source>
</reference>
<accession>A0A0C3AG93</accession>
<sequence length="66" mass="7236">MQIVHVYNGRCLNLLYPLIQPIMRERPRLGALKAQKIRCSLSPPGGTGPYGVRIANPGIASILHSQ</sequence>
<dbReference type="AlphaFoldDB" id="A0A0C3AG93"/>
<dbReference type="InParanoid" id="A0A0C3AG93"/>
<name>A0A0C3AG93_9AGAM</name>
<dbReference type="HOGENOM" id="CLU_2832678_0_0_1"/>
<evidence type="ECO:0000313" key="1">
    <source>
        <dbReference type="EMBL" id="KIM63947.1"/>
    </source>
</evidence>
<evidence type="ECO:0000313" key="2">
    <source>
        <dbReference type="Proteomes" id="UP000053989"/>
    </source>
</evidence>
<protein>
    <submittedName>
        <fullName evidence="1">Uncharacterized protein</fullName>
    </submittedName>
</protein>
<dbReference type="Proteomes" id="UP000053989">
    <property type="component" value="Unassembled WGS sequence"/>
</dbReference>
<proteinExistence type="predicted"/>
<dbReference type="EMBL" id="KN822031">
    <property type="protein sequence ID" value="KIM63947.1"/>
    <property type="molecule type" value="Genomic_DNA"/>
</dbReference>
<reference evidence="2" key="2">
    <citation type="submission" date="2015-01" db="EMBL/GenBank/DDBJ databases">
        <title>Evolutionary Origins and Diversification of the Mycorrhizal Mutualists.</title>
        <authorList>
            <consortium name="DOE Joint Genome Institute"/>
            <consortium name="Mycorrhizal Genomics Consortium"/>
            <person name="Kohler A."/>
            <person name="Kuo A."/>
            <person name="Nagy L.G."/>
            <person name="Floudas D."/>
            <person name="Copeland A."/>
            <person name="Barry K.W."/>
            <person name="Cichocki N."/>
            <person name="Veneault-Fourrey C."/>
            <person name="LaButti K."/>
            <person name="Lindquist E.A."/>
            <person name="Lipzen A."/>
            <person name="Lundell T."/>
            <person name="Morin E."/>
            <person name="Murat C."/>
            <person name="Riley R."/>
            <person name="Ohm R."/>
            <person name="Sun H."/>
            <person name="Tunlid A."/>
            <person name="Henrissat B."/>
            <person name="Grigoriev I.V."/>
            <person name="Hibbett D.S."/>
            <person name="Martin F."/>
        </authorList>
    </citation>
    <scope>NUCLEOTIDE SEQUENCE [LARGE SCALE GENOMIC DNA]</scope>
    <source>
        <strain evidence="2">Foug A</strain>
    </source>
</reference>
<organism evidence="1 2">
    <name type="scientific">Scleroderma citrinum Foug A</name>
    <dbReference type="NCBI Taxonomy" id="1036808"/>
    <lineage>
        <taxon>Eukaryota</taxon>
        <taxon>Fungi</taxon>
        <taxon>Dikarya</taxon>
        <taxon>Basidiomycota</taxon>
        <taxon>Agaricomycotina</taxon>
        <taxon>Agaricomycetes</taxon>
        <taxon>Agaricomycetidae</taxon>
        <taxon>Boletales</taxon>
        <taxon>Sclerodermatineae</taxon>
        <taxon>Sclerodermataceae</taxon>
        <taxon>Scleroderma</taxon>
    </lineage>
</organism>
<keyword evidence="2" id="KW-1185">Reference proteome</keyword>